<evidence type="ECO:0000313" key="3">
    <source>
        <dbReference type="Proteomes" id="UP001596004"/>
    </source>
</evidence>
<accession>A0ABV9CJ43</accession>
<organism evidence="2 3">
    <name type="scientific">Sphaerisporangium dianthi</name>
    <dbReference type="NCBI Taxonomy" id="1436120"/>
    <lineage>
        <taxon>Bacteria</taxon>
        <taxon>Bacillati</taxon>
        <taxon>Actinomycetota</taxon>
        <taxon>Actinomycetes</taxon>
        <taxon>Streptosporangiales</taxon>
        <taxon>Streptosporangiaceae</taxon>
        <taxon>Sphaerisporangium</taxon>
    </lineage>
</organism>
<evidence type="ECO:0000256" key="1">
    <source>
        <dbReference type="SAM" id="MobiDB-lite"/>
    </source>
</evidence>
<reference evidence="3" key="1">
    <citation type="journal article" date="2019" name="Int. J. Syst. Evol. Microbiol.">
        <title>The Global Catalogue of Microorganisms (GCM) 10K type strain sequencing project: providing services to taxonomists for standard genome sequencing and annotation.</title>
        <authorList>
            <consortium name="The Broad Institute Genomics Platform"/>
            <consortium name="The Broad Institute Genome Sequencing Center for Infectious Disease"/>
            <person name="Wu L."/>
            <person name="Ma J."/>
        </authorList>
    </citation>
    <scope>NUCLEOTIDE SEQUENCE [LARGE SCALE GENOMIC DNA]</scope>
    <source>
        <strain evidence="3">CGMCC 4.7132</strain>
    </source>
</reference>
<gene>
    <name evidence="2" type="ORF">ACFO60_18260</name>
</gene>
<proteinExistence type="predicted"/>
<protein>
    <submittedName>
        <fullName evidence="2">Uncharacterized protein</fullName>
    </submittedName>
</protein>
<dbReference type="EMBL" id="JBHSFP010000011">
    <property type="protein sequence ID" value="MFC4532725.1"/>
    <property type="molecule type" value="Genomic_DNA"/>
</dbReference>
<keyword evidence="3" id="KW-1185">Reference proteome</keyword>
<sequence>MLNRRFEGWSVWFGGATGRWWALAPRWGRGVVGLVEAGSAEELVLRINQVELAYPPAGRHPFAGPPEPVDRRGPPPGEAAR</sequence>
<evidence type="ECO:0000313" key="2">
    <source>
        <dbReference type="EMBL" id="MFC4532725.1"/>
    </source>
</evidence>
<comment type="caution">
    <text evidence="2">The sequence shown here is derived from an EMBL/GenBank/DDBJ whole genome shotgun (WGS) entry which is preliminary data.</text>
</comment>
<feature type="region of interest" description="Disordered" evidence="1">
    <location>
        <begin position="57"/>
        <end position="81"/>
    </location>
</feature>
<dbReference type="Proteomes" id="UP001596004">
    <property type="component" value="Unassembled WGS sequence"/>
</dbReference>
<name>A0ABV9CJ43_9ACTN</name>
<dbReference type="RefSeq" id="WP_380841597.1">
    <property type="nucleotide sequence ID" value="NZ_JBHSFP010000011.1"/>
</dbReference>